<dbReference type="Gene3D" id="1.10.357.10">
    <property type="entry name" value="Tetracycline Repressor, domain 2"/>
    <property type="match status" value="1"/>
</dbReference>
<dbReference type="InterPro" id="IPR036271">
    <property type="entry name" value="Tet_transcr_reg_TetR-rel_C_sf"/>
</dbReference>
<sequence>MTSAGGRPRDSALDGRVVEATVELLREKGFRGLRVAEVAARAGVPKSSIYRRWPSLTELAVDAMAQTVDHPEQSPGDDPAADLDALLVAVHATMTAPLGRALLQVGLDLLDQPEVAADYRRRLVDPLRTSAITAVRRGNDLGRWQVADPALAVDMVVGALVYRLLVLRSTPSLTELRAAVRQLTDT</sequence>
<dbReference type="PROSITE" id="PS50977">
    <property type="entry name" value="HTH_TETR_2"/>
    <property type="match status" value="1"/>
</dbReference>
<evidence type="ECO:0000256" key="2">
    <source>
        <dbReference type="ARBA" id="ARBA00023125"/>
    </source>
</evidence>
<protein>
    <submittedName>
        <fullName evidence="6">TetR family transcriptional regulator</fullName>
    </submittedName>
</protein>
<dbReference type="EMBL" id="NMVQ01000006">
    <property type="protein sequence ID" value="OYO23967.1"/>
    <property type="molecule type" value="Genomic_DNA"/>
</dbReference>
<dbReference type="InterPro" id="IPR050109">
    <property type="entry name" value="HTH-type_TetR-like_transc_reg"/>
</dbReference>
<name>A0A255H8U4_9ACTN</name>
<dbReference type="RefSeq" id="WP_094363149.1">
    <property type="nucleotide sequence ID" value="NZ_NMVQ01000006.1"/>
</dbReference>
<evidence type="ECO:0000256" key="3">
    <source>
        <dbReference type="ARBA" id="ARBA00023163"/>
    </source>
</evidence>
<reference evidence="6 7" key="1">
    <citation type="submission" date="2017-07" db="EMBL/GenBank/DDBJ databases">
        <title>Draft whole genome sequences of clinical Proprionibacteriaceae strains.</title>
        <authorList>
            <person name="Bernier A.-M."/>
            <person name="Bernard K."/>
            <person name="Domingo M.-C."/>
        </authorList>
    </citation>
    <scope>NUCLEOTIDE SEQUENCE [LARGE SCALE GENOMIC DNA]</scope>
    <source>
        <strain evidence="6 7">NML 130396</strain>
    </source>
</reference>
<feature type="domain" description="HTH tetR-type" evidence="5">
    <location>
        <begin position="11"/>
        <end position="71"/>
    </location>
</feature>
<evidence type="ECO:0000313" key="7">
    <source>
        <dbReference type="Proteomes" id="UP000216311"/>
    </source>
</evidence>
<dbReference type="InterPro" id="IPR001647">
    <property type="entry name" value="HTH_TetR"/>
</dbReference>
<dbReference type="SUPFAM" id="SSF46689">
    <property type="entry name" value="Homeodomain-like"/>
    <property type="match status" value="1"/>
</dbReference>
<proteinExistence type="predicted"/>
<gene>
    <name evidence="6" type="ORF">CGZ93_05540</name>
</gene>
<evidence type="ECO:0000256" key="1">
    <source>
        <dbReference type="ARBA" id="ARBA00023015"/>
    </source>
</evidence>
<dbReference type="OrthoDB" id="9796019at2"/>
<feature type="DNA-binding region" description="H-T-H motif" evidence="4">
    <location>
        <begin position="34"/>
        <end position="53"/>
    </location>
</feature>
<dbReference type="GO" id="GO:0003700">
    <property type="term" value="F:DNA-binding transcription factor activity"/>
    <property type="evidence" value="ECO:0007669"/>
    <property type="project" value="TreeGrafter"/>
</dbReference>
<evidence type="ECO:0000259" key="5">
    <source>
        <dbReference type="PROSITE" id="PS50977"/>
    </source>
</evidence>
<keyword evidence="1" id="KW-0805">Transcription regulation</keyword>
<dbReference type="GO" id="GO:0000976">
    <property type="term" value="F:transcription cis-regulatory region binding"/>
    <property type="evidence" value="ECO:0007669"/>
    <property type="project" value="TreeGrafter"/>
</dbReference>
<keyword evidence="3" id="KW-0804">Transcription</keyword>
<dbReference type="Proteomes" id="UP000216311">
    <property type="component" value="Unassembled WGS sequence"/>
</dbReference>
<dbReference type="InterPro" id="IPR009057">
    <property type="entry name" value="Homeodomain-like_sf"/>
</dbReference>
<dbReference type="PANTHER" id="PTHR30055">
    <property type="entry name" value="HTH-TYPE TRANSCRIPTIONAL REGULATOR RUTR"/>
    <property type="match status" value="1"/>
</dbReference>
<dbReference type="InterPro" id="IPR011075">
    <property type="entry name" value="TetR_C"/>
</dbReference>
<dbReference type="AlphaFoldDB" id="A0A255H8U4"/>
<accession>A0A255H8U4</accession>
<dbReference type="PRINTS" id="PR00455">
    <property type="entry name" value="HTHTETR"/>
</dbReference>
<keyword evidence="2 4" id="KW-0238">DNA-binding</keyword>
<organism evidence="6 7">
    <name type="scientific">Enemella dayhoffiae</name>
    <dbReference type="NCBI Taxonomy" id="2016507"/>
    <lineage>
        <taxon>Bacteria</taxon>
        <taxon>Bacillati</taxon>
        <taxon>Actinomycetota</taxon>
        <taxon>Actinomycetes</taxon>
        <taxon>Propionibacteriales</taxon>
        <taxon>Propionibacteriaceae</taxon>
        <taxon>Enemella</taxon>
    </lineage>
</organism>
<dbReference type="PANTHER" id="PTHR30055:SF230">
    <property type="entry name" value="TRANSCRIPTIONAL REGULATORY PROTEIN (PROBABLY TETR-FAMILY)-RELATED"/>
    <property type="match status" value="1"/>
</dbReference>
<dbReference type="SUPFAM" id="SSF48498">
    <property type="entry name" value="Tetracyclin repressor-like, C-terminal domain"/>
    <property type="match status" value="1"/>
</dbReference>
<dbReference type="Pfam" id="PF16859">
    <property type="entry name" value="TetR_C_11"/>
    <property type="match status" value="1"/>
</dbReference>
<keyword evidence="7" id="KW-1185">Reference proteome</keyword>
<evidence type="ECO:0000256" key="4">
    <source>
        <dbReference type="PROSITE-ProRule" id="PRU00335"/>
    </source>
</evidence>
<evidence type="ECO:0000313" key="6">
    <source>
        <dbReference type="EMBL" id="OYO23967.1"/>
    </source>
</evidence>
<comment type="caution">
    <text evidence="6">The sequence shown here is derived from an EMBL/GenBank/DDBJ whole genome shotgun (WGS) entry which is preliminary data.</text>
</comment>
<dbReference type="Pfam" id="PF00440">
    <property type="entry name" value="TetR_N"/>
    <property type="match status" value="1"/>
</dbReference>